<organism evidence="1 2">
    <name type="scientific">Alkalibacillus flavidus</name>
    <dbReference type="NCBI Taxonomy" id="546021"/>
    <lineage>
        <taxon>Bacteria</taxon>
        <taxon>Bacillati</taxon>
        <taxon>Bacillota</taxon>
        <taxon>Bacilli</taxon>
        <taxon>Bacillales</taxon>
        <taxon>Bacillaceae</taxon>
        <taxon>Alkalibacillus</taxon>
    </lineage>
</organism>
<sequence length="355" mass="41778">MKAPSSIRQLLTTSFRQLFPVVNQELNHWRKEARQIPNDELRTQALASMNTKTFHCEGGSIYATLARERWGEAIKFIVAYQTISDYLDNLCDRSQSLDPDDFRQLHEAQLDAIRLGADSYKKNYYAYRDDQDDHHYLQKLVDQCQNVIRSIPNYIDIQPHIERLASLYVDLQVHKHVTEEERIPRLTAWYDHYNQDPNLRWYEFSAATGSTLGVFCLVAYGLNGDNKGRMVEDAFFPSLQGLHILLDYLIDQEEDAAEGDLNFIDYYHDEDEKVSRMKHMIKRARRDLQGVDDARFHQLIVDGLVGLYLSDDKMRQTTEQMKVAKELLREAGWRSRIVYVGGRVYRRYKYKMKFK</sequence>
<accession>A0ABV2KVK7</accession>
<dbReference type="RefSeq" id="WP_354220174.1">
    <property type="nucleotide sequence ID" value="NZ_JBEPMX010000008.1"/>
</dbReference>
<evidence type="ECO:0000313" key="2">
    <source>
        <dbReference type="Proteomes" id="UP001549167"/>
    </source>
</evidence>
<keyword evidence="2" id="KW-1185">Reference proteome</keyword>
<dbReference type="Proteomes" id="UP001549167">
    <property type="component" value="Unassembled WGS sequence"/>
</dbReference>
<name>A0ABV2KVK7_9BACI</name>
<gene>
    <name evidence="1" type="ORF">ABID56_001717</name>
</gene>
<proteinExistence type="predicted"/>
<protein>
    <submittedName>
        <fullName evidence="1">Tetraprenyl-beta-curcumene synthase</fullName>
        <ecNumber evidence="1">4.2.3.130</ecNumber>
    </submittedName>
</protein>
<reference evidence="1 2" key="1">
    <citation type="submission" date="2024-06" db="EMBL/GenBank/DDBJ databases">
        <title>Genomic Encyclopedia of Type Strains, Phase IV (KMG-IV): sequencing the most valuable type-strain genomes for metagenomic binning, comparative biology and taxonomic classification.</title>
        <authorList>
            <person name="Goeker M."/>
        </authorList>
    </citation>
    <scope>NUCLEOTIDE SEQUENCE [LARGE SCALE GENOMIC DNA]</scope>
    <source>
        <strain evidence="1 2">DSM 23520</strain>
    </source>
</reference>
<comment type="caution">
    <text evidence="1">The sequence shown here is derived from an EMBL/GenBank/DDBJ whole genome shotgun (WGS) entry which is preliminary data.</text>
</comment>
<dbReference type="Pfam" id="PF10776">
    <property type="entry name" value="DUF2600"/>
    <property type="match status" value="1"/>
</dbReference>
<keyword evidence="1" id="KW-0456">Lyase</keyword>
<evidence type="ECO:0000313" key="1">
    <source>
        <dbReference type="EMBL" id="MET3683608.1"/>
    </source>
</evidence>
<dbReference type="GO" id="GO:0016829">
    <property type="term" value="F:lyase activity"/>
    <property type="evidence" value="ECO:0007669"/>
    <property type="project" value="UniProtKB-KW"/>
</dbReference>
<dbReference type="EC" id="4.2.3.130" evidence="1"/>
<dbReference type="InterPro" id="IPR019712">
    <property type="entry name" value="YtpB-like"/>
</dbReference>
<dbReference type="EMBL" id="JBEPMX010000008">
    <property type="protein sequence ID" value="MET3683608.1"/>
    <property type="molecule type" value="Genomic_DNA"/>
</dbReference>